<gene>
    <name evidence="3" type="ORF">JJ685_29375</name>
</gene>
<evidence type="ECO:0000313" key="3">
    <source>
        <dbReference type="EMBL" id="MBL0395279.1"/>
    </source>
</evidence>
<dbReference type="CDD" id="cd07012">
    <property type="entry name" value="PBP2_Bug_TTT"/>
    <property type="match status" value="1"/>
</dbReference>
<evidence type="ECO:0000313" key="4">
    <source>
        <dbReference type="Proteomes" id="UP000599109"/>
    </source>
</evidence>
<evidence type="ECO:0000256" key="1">
    <source>
        <dbReference type="ARBA" id="ARBA00006987"/>
    </source>
</evidence>
<dbReference type="EMBL" id="JAEQNE010000014">
    <property type="protein sequence ID" value="MBL0395279.1"/>
    <property type="molecule type" value="Genomic_DNA"/>
</dbReference>
<evidence type="ECO:0000256" key="2">
    <source>
        <dbReference type="SAM" id="SignalP"/>
    </source>
</evidence>
<sequence>MAPRLLAGAVLAGCVLAAPAQEAAFPQRGTIEMTVLFPAGSSADITARLLAEGMAKQLPANVVVVNRPGAGGAVGYRHVASQKPDGYSLVWNSNSVSTTYHSGQMPIDYKAFDPVARVLTESPLLAVRGDSRWKTLPEFLADAKARPGTLTVGNSGLGSHTHIASVALFKAAGAGVVDVPYPAAQVVPNLLGGHIDAVVQLPAALSAHVKAGQVRVLAALVERRDPALPEVPTARELGIDVALDAWRGIAVPKGTPKPAVAALQAAIRKTVESPEFASASERLGVHPAFLAAPEFGELIAKEDAQLAGLMQLIGLKK</sequence>
<proteinExistence type="inferred from homology"/>
<dbReference type="PIRSF" id="PIRSF017082">
    <property type="entry name" value="YflP"/>
    <property type="match status" value="1"/>
</dbReference>
<dbReference type="AlphaFoldDB" id="A0A936Z945"/>
<comment type="caution">
    <text evidence="3">The sequence shown here is derived from an EMBL/GenBank/DDBJ whole genome shotgun (WGS) entry which is preliminary data.</text>
</comment>
<dbReference type="Gene3D" id="3.40.190.10">
    <property type="entry name" value="Periplasmic binding protein-like II"/>
    <property type="match status" value="1"/>
</dbReference>
<feature type="chain" id="PRO_5037382207" evidence="2">
    <location>
        <begin position="21"/>
        <end position="317"/>
    </location>
</feature>
<accession>A0A936Z945</accession>
<protein>
    <submittedName>
        <fullName evidence="3">Tripartite tricarboxylate transporter substrate binding protein</fullName>
    </submittedName>
</protein>
<feature type="signal peptide" evidence="2">
    <location>
        <begin position="1"/>
        <end position="20"/>
    </location>
</feature>
<dbReference type="PANTHER" id="PTHR42928:SF5">
    <property type="entry name" value="BLR1237 PROTEIN"/>
    <property type="match status" value="1"/>
</dbReference>
<organism evidence="3 4">
    <name type="scientific">Ramlibacter monticola</name>
    <dbReference type="NCBI Taxonomy" id="1926872"/>
    <lineage>
        <taxon>Bacteria</taxon>
        <taxon>Pseudomonadati</taxon>
        <taxon>Pseudomonadota</taxon>
        <taxon>Betaproteobacteria</taxon>
        <taxon>Burkholderiales</taxon>
        <taxon>Comamonadaceae</taxon>
        <taxon>Ramlibacter</taxon>
    </lineage>
</organism>
<keyword evidence="4" id="KW-1185">Reference proteome</keyword>
<dbReference type="Pfam" id="PF03401">
    <property type="entry name" value="TctC"/>
    <property type="match status" value="1"/>
</dbReference>
<dbReference type="InterPro" id="IPR005064">
    <property type="entry name" value="BUG"/>
</dbReference>
<dbReference type="Gene3D" id="3.40.190.150">
    <property type="entry name" value="Bordetella uptake gene, domain 1"/>
    <property type="match status" value="1"/>
</dbReference>
<dbReference type="Proteomes" id="UP000599109">
    <property type="component" value="Unassembled WGS sequence"/>
</dbReference>
<name>A0A936Z945_9BURK</name>
<comment type="similarity">
    <text evidence="1">Belongs to the UPF0065 (bug) family.</text>
</comment>
<reference evidence="3 4" key="1">
    <citation type="journal article" date="2017" name="Int. J. Syst. Evol. Microbiol.">
        <title>Ramlibacter monticola sp. nov., isolated from forest soil.</title>
        <authorList>
            <person name="Chaudhary D.K."/>
            <person name="Kim J."/>
        </authorList>
    </citation>
    <scope>NUCLEOTIDE SEQUENCE [LARGE SCALE GENOMIC DNA]</scope>
    <source>
        <strain evidence="3 4">KACC 19175</strain>
    </source>
</reference>
<keyword evidence="2" id="KW-0732">Signal</keyword>
<dbReference type="SUPFAM" id="SSF53850">
    <property type="entry name" value="Periplasmic binding protein-like II"/>
    <property type="match status" value="1"/>
</dbReference>
<dbReference type="InterPro" id="IPR042100">
    <property type="entry name" value="Bug_dom1"/>
</dbReference>
<dbReference type="PANTHER" id="PTHR42928">
    <property type="entry name" value="TRICARBOXYLATE-BINDING PROTEIN"/>
    <property type="match status" value="1"/>
</dbReference>
<dbReference type="RefSeq" id="WP_201677953.1">
    <property type="nucleotide sequence ID" value="NZ_JAEQNE010000014.1"/>
</dbReference>